<dbReference type="InterPro" id="IPR032867">
    <property type="entry name" value="DYW_dom"/>
</dbReference>
<sequence length="801" mass="92235">MNFGDVQCAEYIFNSIKKKDTITYYAMMKGYIENEMYEKTLDLFEQMHLNLDNVIYTLVFNACAQLANDRAMKIGEKLLQEMPDNYRNDNVVSNSAIHMLIKFDEIESPKRAGKLIRNKDIITYGALMNTYNMNSEPWKCFKIFEEMKQQNIVLNGIIWNILIGACSQIGMIRRSHYIIDQIPSDIQNEKQIQNSLIHMWSKCGSIEKAQNIYKSVYNRNKVTYTAMINGFGLNGMGYEAIELYKQMPNHLRNEITHICVLNACSHSGLLHQAQNIFNEIPFKTEKIYTTMIDCLSRLFIFDEAQKLIDEYEKTNSPNLVMYICLLSGTRNNRNSNLSKKIYNRMKSLFPDAKQGLVSGAILLANIYSSVGEHQRAKDFRYSQIKELRTKVKLGLSWTDGSGEIVGFTAHDHSHLQSAEIYAELDRLTSELIEHGYVCDSSWVTRELYEQETIESVLCSHSERLALAFNFIQRPVPDFIQITKNLRICGDCHEFTKLVAKIRQIMKQTFVHDASQQLQSAVFSSGLITKLICLFCIIGYGLSFSSQCVQVLTVIPGRVMPPNFWIWTFITHSFIELHIWHTIIDVIVVFLYSKMIEPLWGTKELLKFYFIVTIPNALVVTFTYFLFYGLTFNEDYLFERPIYGLASFIGAYSVVIKQIMPDTILATTPLCKLKQDHVPLLIVILSTILWIVYAVPIHFLIMLSFGIIISWTYLRFFQVHQNGTQGDMSTSFSFASFFPPPISPIISIFANTIFAIFVKIKLCKPFVKKYNVASPSNITITIPGVEAVDADRRRYELRLKLK</sequence>
<accession>A0A815PGU1</accession>
<evidence type="ECO:0000256" key="7">
    <source>
        <dbReference type="SAM" id="Phobius"/>
    </source>
</evidence>
<keyword evidence="2 7" id="KW-0812">Transmembrane</keyword>
<feature type="transmembrane region" description="Helical" evidence="7">
    <location>
        <begin position="604"/>
        <end position="629"/>
    </location>
</feature>
<organism evidence="9 10">
    <name type="scientific">Rotaria sordida</name>
    <dbReference type="NCBI Taxonomy" id="392033"/>
    <lineage>
        <taxon>Eukaryota</taxon>
        <taxon>Metazoa</taxon>
        <taxon>Spiralia</taxon>
        <taxon>Gnathifera</taxon>
        <taxon>Rotifera</taxon>
        <taxon>Eurotatoria</taxon>
        <taxon>Bdelloidea</taxon>
        <taxon>Philodinida</taxon>
        <taxon>Philodinidae</taxon>
        <taxon>Rotaria</taxon>
    </lineage>
</organism>
<dbReference type="FunFam" id="1.25.40.10:FF:000158">
    <property type="entry name" value="pentatricopeptide repeat-containing protein At2g33680"/>
    <property type="match status" value="1"/>
</dbReference>
<feature type="repeat" description="PPR" evidence="6">
    <location>
        <begin position="120"/>
        <end position="154"/>
    </location>
</feature>
<dbReference type="GO" id="GO:0006890">
    <property type="term" value="P:retrograde vesicle-mediated transport, Golgi to endoplasmic reticulum"/>
    <property type="evidence" value="ECO:0007669"/>
    <property type="project" value="InterPro"/>
</dbReference>
<evidence type="ECO:0000313" key="9">
    <source>
        <dbReference type="EMBL" id="CAF1449135.1"/>
    </source>
</evidence>
<dbReference type="NCBIfam" id="TIGR00756">
    <property type="entry name" value="PPR"/>
    <property type="match status" value="2"/>
</dbReference>
<feature type="transmembrane region" description="Helical" evidence="7">
    <location>
        <begin position="680"/>
        <end position="713"/>
    </location>
</feature>
<dbReference type="PROSITE" id="PS51375">
    <property type="entry name" value="PPR"/>
    <property type="match status" value="3"/>
</dbReference>
<dbReference type="AlphaFoldDB" id="A0A815PGU1"/>
<reference evidence="9" key="1">
    <citation type="submission" date="2021-02" db="EMBL/GenBank/DDBJ databases">
        <authorList>
            <person name="Nowell W R."/>
        </authorList>
    </citation>
    <scope>NUCLEOTIDE SEQUENCE</scope>
</reference>
<dbReference type="InterPro" id="IPR002885">
    <property type="entry name" value="PPR_rpt"/>
</dbReference>
<dbReference type="InterPro" id="IPR013861">
    <property type="entry name" value="TMEM115/Pdh1/Rbl19"/>
</dbReference>
<evidence type="ECO:0000256" key="1">
    <source>
        <dbReference type="ARBA" id="ARBA00004141"/>
    </source>
</evidence>
<name>A0A815PGU1_9BILA</name>
<dbReference type="PANTHER" id="PTHR13377">
    <property type="entry name" value="PLACENTAL PROTEIN 6"/>
    <property type="match status" value="1"/>
</dbReference>
<feature type="domain" description="DYW" evidence="8">
    <location>
        <begin position="435"/>
        <end position="514"/>
    </location>
</feature>
<feature type="transmembrane region" description="Helical" evidence="7">
    <location>
        <begin position="563"/>
        <end position="592"/>
    </location>
</feature>
<dbReference type="InterPro" id="IPR035952">
    <property type="entry name" value="Rhomboid-like_sf"/>
</dbReference>
<evidence type="ECO:0000256" key="4">
    <source>
        <dbReference type="ARBA" id="ARBA00022989"/>
    </source>
</evidence>
<evidence type="ECO:0000256" key="2">
    <source>
        <dbReference type="ARBA" id="ARBA00022692"/>
    </source>
</evidence>
<dbReference type="EMBL" id="CAJNOU010004638">
    <property type="protein sequence ID" value="CAF1449135.1"/>
    <property type="molecule type" value="Genomic_DNA"/>
</dbReference>
<protein>
    <recommendedName>
        <fullName evidence="8">DYW domain-containing protein</fullName>
    </recommendedName>
</protein>
<dbReference type="Gene3D" id="1.20.1540.10">
    <property type="entry name" value="Rhomboid-like"/>
    <property type="match status" value="1"/>
</dbReference>
<dbReference type="GO" id="GO:0048731">
    <property type="term" value="P:system development"/>
    <property type="evidence" value="ECO:0007669"/>
    <property type="project" value="UniProtKB-ARBA"/>
</dbReference>
<evidence type="ECO:0000256" key="5">
    <source>
        <dbReference type="ARBA" id="ARBA00023136"/>
    </source>
</evidence>
<dbReference type="Gene3D" id="1.25.40.10">
    <property type="entry name" value="Tetratricopeptide repeat domain"/>
    <property type="match status" value="4"/>
</dbReference>
<feature type="transmembrane region" description="Helical" evidence="7">
    <location>
        <begin position="641"/>
        <end position="659"/>
    </location>
</feature>
<dbReference type="FunFam" id="1.20.1540.10:FF:000004">
    <property type="entry name" value="Transmembrane protein 115"/>
    <property type="match status" value="1"/>
</dbReference>
<gene>
    <name evidence="9" type="ORF">SEV965_LOCUS33599</name>
</gene>
<dbReference type="SUPFAM" id="SSF144091">
    <property type="entry name" value="Rhomboid-like"/>
    <property type="match status" value="1"/>
</dbReference>
<dbReference type="SMART" id="SM01160">
    <property type="entry name" value="DUF1751"/>
    <property type="match status" value="1"/>
</dbReference>
<keyword evidence="3" id="KW-0677">Repeat</keyword>
<dbReference type="Pfam" id="PF13812">
    <property type="entry name" value="PPR_3"/>
    <property type="match status" value="1"/>
</dbReference>
<keyword evidence="5 7" id="KW-0472">Membrane</keyword>
<dbReference type="Pfam" id="PF14432">
    <property type="entry name" value="DYW_deaminase"/>
    <property type="match status" value="1"/>
</dbReference>
<evidence type="ECO:0000313" key="10">
    <source>
        <dbReference type="Proteomes" id="UP000663889"/>
    </source>
</evidence>
<keyword evidence="4 7" id="KW-1133">Transmembrane helix</keyword>
<dbReference type="Proteomes" id="UP000663889">
    <property type="component" value="Unassembled WGS sequence"/>
</dbReference>
<dbReference type="Pfam" id="PF08551">
    <property type="entry name" value="DUF1751"/>
    <property type="match status" value="1"/>
</dbReference>
<evidence type="ECO:0000256" key="6">
    <source>
        <dbReference type="PROSITE-ProRule" id="PRU00708"/>
    </source>
</evidence>
<dbReference type="InterPro" id="IPR011990">
    <property type="entry name" value="TPR-like_helical_dom_sf"/>
</dbReference>
<dbReference type="PANTHER" id="PTHR13377:SF3">
    <property type="entry name" value="TRANSMEMBRANE PROTEIN 115"/>
    <property type="match status" value="1"/>
</dbReference>
<dbReference type="Pfam" id="PF01535">
    <property type="entry name" value="PPR"/>
    <property type="match status" value="3"/>
</dbReference>
<dbReference type="GO" id="GO:0008270">
    <property type="term" value="F:zinc ion binding"/>
    <property type="evidence" value="ECO:0007669"/>
    <property type="project" value="InterPro"/>
</dbReference>
<comment type="caution">
    <text evidence="9">The sequence shown here is derived from an EMBL/GenBank/DDBJ whole genome shotgun (WGS) entry which is preliminary data.</text>
</comment>
<feature type="transmembrane region" description="Helical" evidence="7">
    <location>
        <begin position="733"/>
        <end position="757"/>
    </location>
</feature>
<evidence type="ECO:0000256" key="3">
    <source>
        <dbReference type="ARBA" id="ARBA00022737"/>
    </source>
</evidence>
<comment type="subcellular location">
    <subcellularLocation>
        <location evidence="1">Membrane</location>
        <topology evidence="1">Multi-pass membrane protein</topology>
    </subcellularLocation>
</comment>
<evidence type="ECO:0000259" key="8">
    <source>
        <dbReference type="Pfam" id="PF14432"/>
    </source>
</evidence>
<dbReference type="GO" id="GO:0016020">
    <property type="term" value="C:membrane"/>
    <property type="evidence" value="ECO:0007669"/>
    <property type="project" value="UniProtKB-SubCell"/>
</dbReference>
<proteinExistence type="predicted"/>
<dbReference type="GO" id="GO:0005794">
    <property type="term" value="C:Golgi apparatus"/>
    <property type="evidence" value="ECO:0007669"/>
    <property type="project" value="TreeGrafter"/>
</dbReference>
<feature type="repeat" description="PPR" evidence="6">
    <location>
        <begin position="20"/>
        <end position="50"/>
    </location>
</feature>
<feature type="repeat" description="PPR" evidence="6">
    <location>
        <begin position="220"/>
        <end position="250"/>
    </location>
</feature>